<protein>
    <submittedName>
        <fullName evidence="1">Uncharacterized protein</fullName>
    </submittedName>
</protein>
<reference evidence="2" key="1">
    <citation type="submission" date="2015-10" db="EMBL/GenBank/DDBJ databases">
        <title>Complete Genome Sequence of Aeromonas schubertii strain WL1483.</title>
        <authorList>
            <person name="Liu L."/>
        </authorList>
    </citation>
    <scope>NUCLEOTIDE SEQUENCE [LARGE SCALE GENOMIC DNA]</scope>
    <source>
        <strain evidence="2">WL1483</strain>
    </source>
</reference>
<accession>A0A0S2SHD5</accession>
<reference evidence="1 2" key="2">
    <citation type="journal article" date="2016" name="Genome Announc.">
        <title>Complete Genome Sequence of the Highly Virulent Aeromonas schubertii Strain WL1483, Isolated from Diseased Snakehead Fish (Channa argus) in China.</title>
        <authorList>
            <person name="Liu L."/>
            <person name="Li N."/>
            <person name="Zhang D."/>
            <person name="Fu X."/>
            <person name="Shi C."/>
            <person name="Lin Q."/>
            <person name="Hao G."/>
        </authorList>
    </citation>
    <scope>NUCLEOTIDE SEQUENCE [LARGE SCALE GENOMIC DNA]</scope>
    <source>
        <strain evidence="1 2">WL1483</strain>
    </source>
</reference>
<dbReference type="EMBL" id="CP013067">
    <property type="protein sequence ID" value="ALP41074.1"/>
    <property type="molecule type" value="Genomic_DNA"/>
</dbReference>
<evidence type="ECO:0000313" key="1">
    <source>
        <dbReference type="EMBL" id="ALP41074.1"/>
    </source>
</evidence>
<dbReference type="Proteomes" id="UP000058114">
    <property type="component" value="Chromosome"/>
</dbReference>
<dbReference type="KEGG" id="asr:WL1483_1655"/>
<evidence type="ECO:0000313" key="2">
    <source>
        <dbReference type="Proteomes" id="UP000058114"/>
    </source>
</evidence>
<dbReference type="AlphaFoldDB" id="A0A0S2SHD5"/>
<proteinExistence type="predicted"/>
<sequence length="32" mass="3537">MSGSLELVQILLKRFDDSSANEMMLLKPSLLG</sequence>
<gene>
    <name evidence="1" type="ORF">WL1483_1655</name>
</gene>
<name>A0A0S2SHD5_9GAMM</name>
<organism evidence="1 2">
    <name type="scientific">Aeromonas schubertii</name>
    <dbReference type="NCBI Taxonomy" id="652"/>
    <lineage>
        <taxon>Bacteria</taxon>
        <taxon>Pseudomonadati</taxon>
        <taxon>Pseudomonadota</taxon>
        <taxon>Gammaproteobacteria</taxon>
        <taxon>Aeromonadales</taxon>
        <taxon>Aeromonadaceae</taxon>
        <taxon>Aeromonas</taxon>
    </lineage>
</organism>